<accession>A0A5D0XHF6</accession>
<keyword evidence="1" id="KW-0472">Membrane</keyword>
<keyword evidence="1" id="KW-0812">Transmembrane</keyword>
<dbReference type="Proteomes" id="UP000323410">
    <property type="component" value="Unassembled WGS sequence"/>
</dbReference>
<organism evidence="2 3">
    <name type="scientific">Arthrobacter echini</name>
    <dbReference type="NCBI Taxonomy" id="1529066"/>
    <lineage>
        <taxon>Bacteria</taxon>
        <taxon>Bacillati</taxon>
        <taxon>Actinomycetota</taxon>
        <taxon>Actinomycetes</taxon>
        <taxon>Micrococcales</taxon>
        <taxon>Micrococcaceae</taxon>
        <taxon>Arthrobacter</taxon>
    </lineage>
</organism>
<protein>
    <submittedName>
        <fullName evidence="2">Uncharacterized protein</fullName>
    </submittedName>
</protein>
<dbReference type="RefSeq" id="WP_148601885.1">
    <property type="nucleotide sequence ID" value="NZ_VSLD01000020.1"/>
</dbReference>
<dbReference type="EMBL" id="VSLD01000020">
    <property type="protein sequence ID" value="TYC95863.1"/>
    <property type="molecule type" value="Genomic_DNA"/>
</dbReference>
<keyword evidence="1" id="KW-1133">Transmembrane helix</keyword>
<sequence>MYVSYHHPLPYQANSAFAVVVSFMAYSVIRDSNFLSVYVGQRPTLVNKSRGGERNGVRFWAVIFAGAKTWGTGIPALLT</sequence>
<comment type="caution">
    <text evidence="2">The sequence shown here is derived from an EMBL/GenBank/DDBJ whole genome shotgun (WGS) entry which is preliminary data.</text>
</comment>
<keyword evidence="3" id="KW-1185">Reference proteome</keyword>
<gene>
    <name evidence="2" type="ORF">FQ377_14580</name>
</gene>
<evidence type="ECO:0000256" key="1">
    <source>
        <dbReference type="SAM" id="Phobius"/>
    </source>
</evidence>
<name>A0A5D0XHF6_9MICC</name>
<reference evidence="2 3" key="1">
    <citation type="submission" date="2019-08" db="EMBL/GenBank/DDBJ databases">
        <title>Genone of Arthrobacter echini P9.</title>
        <authorList>
            <person name="Bowman J.P."/>
        </authorList>
    </citation>
    <scope>NUCLEOTIDE SEQUENCE [LARGE SCALE GENOMIC DNA]</scope>
    <source>
        <strain evidence="2 3">P9</strain>
    </source>
</reference>
<proteinExistence type="predicted"/>
<evidence type="ECO:0000313" key="3">
    <source>
        <dbReference type="Proteomes" id="UP000323410"/>
    </source>
</evidence>
<feature type="transmembrane region" description="Helical" evidence="1">
    <location>
        <begin position="12"/>
        <end position="29"/>
    </location>
</feature>
<evidence type="ECO:0000313" key="2">
    <source>
        <dbReference type="EMBL" id="TYC95863.1"/>
    </source>
</evidence>
<dbReference type="AlphaFoldDB" id="A0A5D0XHF6"/>